<dbReference type="PANTHER" id="PTHR11638:SF18">
    <property type="entry name" value="HEAT SHOCK PROTEIN 104"/>
    <property type="match status" value="1"/>
</dbReference>
<dbReference type="AlphaFoldDB" id="A0AAV2EZ78"/>
<evidence type="ECO:0000313" key="4">
    <source>
        <dbReference type="EMBL" id="CAL1391353.1"/>
    </source>
</evidence>
<dbReference type="GO" id="GO:0016887">
    <property type="term" value="F:ATP hydrolysis activity"/>
    <property type="evidence" value="ECO:0007669"/>
    <property type="project" value="InterPro"/>
</dbReference>
<dbReference type="InterPro" id="IPR050130">
    <property type="entry name" value="ClpA_ClpB"/>
</dbReference>
<feature type="domain" description="ATPase AAA-type core" evidence="3">
    <location>
        <begin position="1"/>
        <end position="72"/>
    </location>
</feature>
<organism evidence="4 5">
    <name type="scientific">Linum trigynum</name>
    <dbReference type="NCBI Taxonomy" id="586398"/>
    <lineage>
        <taxon>Eukaryota</taxon>
        <taxon>Viridiplantae</taxon>
        <taxon>Streptophyta</taxon>
        <taxon>Embryophyta</taxon>
        <taxon>Tracheophyta</taxon>
        <taxon>Spermatophyta</taxon>
        <taxon>Magnoliopsida</taxon>
        <taxon>eudicotyledons</taxon>
        <taxon>Gunneridae</taxon>
        <taxon>Pentapetalae</taxon>
        <taxon>rosids</taxon>
        <taxon>fabids</taxon>
        <taxon>Malpighiales</taxon>
        <taxon>Linaceae</taxon>
        <taxon>Linum</taxon>
    </lineage>
</organism>
<evidence type="ECO:0000256" key="1">
    <source>
        <dbReference type="ARBA" id="ARBA00022741"/>
    </source>
</evidence>
<evidence type="ECO:0000256" key="2">
    <source>
        <dbReference type="ARBA" id="ARBA00022840"/>
    </source>
</evidence>
<evidence type="ECO:0000259" key="3">
    <source>
        <dbReference type="Pfam" id="PF07724"/>
    </source>
</evidence>
<dbReference type="PRINTS" id="PR00300">
    <property type="entry name" value="CLPPROTEASEA"/>
</dbReference>
<dbReference type="Gene3D" id="3.40.50.300">
    <property type="entry name" value="P-loop containing nucleotide triphosphate hydrolases"/>
    <property type="match status" value="1"/>
</dbReference>
<accession>A0AAV2EZ78</accession>
<proteinExistence type="predicted"/>
<protein>
    <recommendedName>
        <fullName evidence="3">ATPase AAA-type core domain-containing protein</fullName>
    </recommendedName>
</protein>
<dbReference type="InterPro" id="IPR027417">
    <property type="entry name" value="P-loop_NTPase"/>
</dbReference>
<sequence>MSEYMENDTVSRLFGAPTGYIGHERSGQLTKSIRQKSSSVVLYDEIEKVHPNVCNTLLQVPDYGSLTKGTGQKGIPDDEAHLKVAEEIKASFRAEFLNRIDEIVIFRALKEEQVKKIVDIIISNVAERIKASNGIELKRVIVRFIEDPLADGVLGGIVREGDSITMFADGHSVLKK</sequence>
<keyword evidence="5" id="KW-1185">Reference proteome</keyword>
<keyword evidence="1" id="KW-0547">Nucleotide-binding</keyword>
<dbReference type="Proteomes" id="UP001497516">
    <property type="component" value="Chromosome 6"/>
</dbReference>
<dbReference type="GO" id="GO:0005524">
    <property type="term" value="F:ATP binding"/>
    <property type="evidence" value="ECO:0007669"/>
    <property type="project" value="UniProtKB-KW"/>
</dbReference>
<dbReference type="InterPro" id="IPR003959">
    <property type="entry name" value="ATPase_AAA_core"/>
</dbReference>
<dbReference type="PANTHER" id="PTHR11638">
    <property type="entry name" value="ATP-DEPENDENT CLP PROTEASE"/>
    <property type="match status" value="1"/>
</dbReference>
<dbReference type="SUPFAM" id="SSF52540">
    <property type="entry name" value="P-loop containing nucleoside triphosphate hydrolases"/>
    <property type="match status" value="1"/>
</dbReference>
<dbReference type="Pfam" id="PF07724">
    <property type="entry name" value="AAA_2"/>
    <property type="match status" value="1"/>
</dbReference>
<evidence type="ECO:0000313" key="5">
    <source>
        <dbReference type="Proteomes" id="UP001497516"/>
    </source>
</evidence>
<reference evidence="4 5" key="1">
    <citation type="submission" date="2024-04" db="EMBL/GenBank/DDBJ databases">
        <authorList>
            <person name="Fracassetti M."/>
        </authorList>
    </citation>
    <scope>NUCLEOTIDE SEQUENCE [LARGE SCALE GENOMIC DNA]</scope>
</reference>
<dbReference type="GO" id="GO:0034605">
    <property type="term" value="P:cellular response to heat"/>
    <property type="evidence" value="ECO:0007669"/>
    <property type="project" value="TreeGrafter"/>
</dbReference>
<dbReference type="InterPro" id="IPR001270">
    <property type="entry name" value="ClpA/B"/>
</dbReference>
<dbReference type="GO" id="GO:0005737">
    <property type="term" value="C:cytoplasm"/>
    <property type="evidence" value="ECO:0007669"/>
    <property type="project" value="TreeGrafter"/>
</dbReference>
<gene>
    <name evidence="4" type="ORF">LTRI10_LOCUS32080</name>
</gene>
<name>A0AAV2EZ78_9ROSI</name>
<dbReference type="EMBL" id="OZ034819">
    <property type="protein sequence ID" value="CAL1391353.1"/>
    <property type="molecule type" value="Genomic_DNA"/>
</dbReference>
<keyword evidence="2" id="KW-0067">ATP-binding</keyword>